<evidence type="ECO:0000313" key="1">
    <source>
        <dbReference type="EMBL" id="KAJ2861491.1"/>
    </source>
</evidence>
<dbReference type="EMBL" id="JANBUY010000220">
    <property type="protein sequence ID" value="KAJ2861491.1"/>
    <property type="molecule type" value="Genomic_DNA"/>
</dbReference>
<feature type="non-terminal residue" evidence="1">
    <location>
        <position position="174"/>
    </location>
</feature>
<reference evidence="1" key="1">
    <citation type="submission" date="2022-07" db="EMBL/GenBank/DDBJ databases">
        <title>Phylogenomic reconstructions and comparative analyses of Kickxellomycotina fungi.</title>
        <authorList>
            <person name="Reynolds N.K."/>
            <person name="Stajich J.E."/>
            <person name="Barry K."/>
            <person name="Grigoriev I.V."/>
            <person name="Crous P."/>
            <person name="Smith M.E."/>
        </authorList>
    </citation>
    <scope>NUCLEOTIDE SEQUENCE</scope>
    <source>
        <strain evidence="1">RSA 476</strain>
    </source>
</reference>
<organism evidence="1 2">
    <name type="scientific">Coemansia aciculifera</name>
    <dbReference type="NCBI Taxonomy" id="417176"/>
    <lineage>
        <taxon>Eukaryota</taxon>
        <taxon>Fungi</taxon>
        <taxon>Fungi incertae sedis</taxon>
        <taxon>Zoopagomycota</taxon>
        <taxon>Kickxellomycotina</taxon>
        <taxon>Kickxellomycetes</taxon>
        <taxon>Kickxellales</taxon>
        <taxon>Kickxellaceae</taxon>
        <taxon>Coemansia</taxon>
    </lineage>
</organism>
<accession>A0A9W8M3N9</accession>
<keyword evidence="2" id="KW-1185">Reference proteome</keyword>
<dbReference type="AlphaFoldDB" id="A0A9W8M3N9"/>
<evidence type="ECO:0000313" key="2">
    <source>
        <dbReference type="Proteomes" id="UP001140074"/>
    </source>
</evidence>
<name>A0A9W8M3N9_9FUNG</name>
<dbReference type="Proteomes" id="UP001140074">
    <property type="component" value="Unassembled WGS sequence"/>
</dbReference>
<proteinExistence type="predicted"/>
<protein>
    <submittedName>
        <fullName evidence="1">Uncharacterized protein</fullName>
    </submittedName>
</protein>
<gene>
    <name evidence="1" type="ORF">GGH94_004877</name>
</gene>
<sequence>MKHHWHAKISSYICRSQLNSDDKHILSGLFDMERIAQMKSSRLIPRLCQEAYCAGPPHLITMTISEKKKACTHALKIANKSATRVTQIKSLGFTCSMFVQHRTPIIHWLLGAVAVQPSQCQKCGGVLSRGHAADCIGAATKLGHIIATALRKLRGQQRQCPQQANAIDTALMAL</sequence>
<comment type="caution">
    <text evidence="1">The sequence shown here is derived from an EMBL/GenBank/DDBJ whole genome shotgun (WGS) entry which is preliminary data.</text>
</comment>